<evidence type="ECO:0000256" key="4">
    <source>
        <dbReference type="ARBA" id="ARBA00022795"/>
    </source>
</evidence>
<evidence type="ECO:0000256" key="2">
    <source>
        <dbReference type="ARBA" id="ARBA00017823"/>
    </source>
</evidence>
<feature type="compositionally biased region" description="Polar residues" evidence="9">
    <location>
        <begin position="35"/>
        <end position="44"/>
    </location>
</feature>
<name>A0A4R6I6K6_9GAMM</name>
<dbReference type="InterPro" id="IPR007412">
    <property type="entry name" value="FlgM"/>
</dbReference>
<evidence type="ECO:0000256" key="6">
    <source>
        <dbReference type="ARBA" id="ARBA00023163"/>
    </source>
</evidence>
<reference evidence="11 12" key="1">
    <citation type="submission" date="2019-03" db="EMBL/GenBank/DDBJ databases">
        <title>Freshwater and sediment microbial communities from various areas in North America, analyzing microbe dynamics in response to fracking.</title>
        <authorList>
            <person name="Lamendella R."/>
        </authorList>
    </citation>
    <scope>NUCLEOTIDE SEQUENCE [LARGE SCALE GENOMIC DNA]</scope>
    <source>
        <strain evidence="11 12">1_TX</strain>
    </source>
</reference>
<proteinExistence type="inferred from homology"/>
<evidence type="ECO:0000256" key="7">
    <source>
        <dbReference type="ARBA" id="ARBA00024739"/>
    </source>
</evidence>
<sequence>MKIDNHPPLPRPGQAEPSDGARKAQGADRAHQQDAGPSTTTHLSQAAPDASQDIDTLRVEELREAIREGRLDVRAERIADGLIASVQDLLAGKDDKP</sequence>
<dbReference type="Proteomes" id="UP000295150">
    <property type="component" value="Unassembled WGS sequence"/>
</dbReference>
<protein>
    <recommendedName>
        <fullName evidence="2">Negative regulator of flagellin synthesis</fullName>
    </recommendedName>
    <alternativeName>
        <fullName evidence="8">Anti-sigma-28 factor</fullName>
    </alternativeName>
</protein>
<comment type="caution">
    <text evidence="11">The sequence shown here is derived from an EMBL/GenBank/DDBJ whole genome shotgun (WGS) entry which is preliminary data.</text>
</comment>
<evidence type="ECO:0000313" key="11">
    <source>
        <dbReference type="EMBL" id="TDO16768.1"/>
    </source>
</evidence>
<dbReference type="Pfam" id="PF04316">
    <property type="entry name" value="FlgM"/>
    <property type="match status" value="1"/>
</dbReference>
<evidence type="ECO:0000313" key="12">
    <source>
        <dbReference type="Proteomes" id="UP000295150"/>
    </source>
</evidence>
<keyword evidence="3" id="KW-0678">Repressor</keyword>
<comment type="similarity">
    <text evidence="1">Belongs to the FlgM family.</text>
</comment>
<dbReference type="GO" id="GO:0044781">
    <property type="term" value="P:bacterial-type flagellum organization"/>
    <property type="evidence" value="ECO:0007669"/>
    <property type="project" value="UniProtKB-KW"/>
</dbReference>
<keyword evidence="6" id="KW-0804">Transcription</keyword>
<accession>A0A4R6I6K6</accession>
<dbReference type="InterPro" id="IPR035890">
    <property type="entry name" value="Anti-sigma-28_factor_FlgM_sf"/>
</dbReference>
<dbReference type="EMBL" id="SNWH01000001">
    <property type="protein sequence ID" value="TDO16768.1"/>
    <property type="molecule type" value="Genomic_DNA"/>
</dbReference>
<dbReference type="RefSeq" id="WP_208107327.1">
    <property type="nucleotide sequence ID" value="NZ_SNWH01000001.1"/>
</dbReference>
<evidence type="ECO:0000256" key="3">
    <source>
        <dbReference type="ARBA" id="ARBA00022491"/>
    </source>
</evidence>
<evidence type="ECO:0000256" key="1">
    <source>
        <dbReference type="ARBA" id="ARBA00005322"/>
    </source>
</evidence>
<dbReference type="SUPFAM" id="SSF101498">
    <property type="entry name" value="Anti-sigma factor FlgM"/>
    <property type="match status" value="1"/>
</dbReference>
<evidence type="ECO:0000259" key="10">
    <source>
        <dbReference type="Pfam" id="PF04316"/>
    </source>
</evidence>
<gene>
    <name evidence="11" type="ORF">DFO68_101299</name>
</gene>
<evidence type="ECO:0000256" key="5">
    <source>
        <dbReference type="ARBA" id="ARBA00023015"/>
    </source>
</evidence>
<dbReference type="GO" id="GO:0045892">
    <property type="term" value="P:negative regulation of DNA-templated transcription"/>
    <property type="evidence" value="ECO:0007669"/>
    <property type="project" value="InterPro"/>
</dbReference>
<feature type="region of interest" description="Disordered" evidence="9">
    <location>
        <begin position="1"/>
        <end position="55"/>
    </location>
</feature>
<feature type="domain" description="Anti-sigma-28 factor FlgM C-terminal" evidence="10">
    <location>
        <begin position="44"/>
        <end position="83"/>
    </location>
</feature>
<dbReference type="InterPro" id="IPR031316">
    <property type="entry name" value="FlgM_C"/>
</dbReference>
<dbReference type="AlphaFoldDB" id="A0A4R6I6K6"/>
<keyword evidence="4" id="KW-1005">Bacterial flagellum biogenesis</keyword>
<evidence type="ECO:0000256" key="9">
    <source>
        <dbReference type="SAM" id="MobiDB-lite"/>
    </source>
</evidence>
<feature type="compositionally biased region" description="Basic and acidic residues" evidence="9">
    <location>
        <begin position="19"/>
        <end position="32"/>
    </location>
</feature>
<comment type="function">
    <text evidence="7">Responsible for the coupling of flagellin expression to flagellar assembly by preventing expression of the flagellin genes when a component of the middle class of proteins is defective. It negatively regulates flagellar genes by inhibiting the activity of FliA by directly binding to FliA.</text>
</comment>
<keyword evidence="5" id="KW-0805">Transcription regulation</keyword>
<dbReference type="NCBIfam" id="TIGR03824">
    <property type="entry name" value="FlgM_jcvi"/>
    <property type="match status" value="1"/>
</dbReference>
<organism evidence="11 12">
    <name type="scientific">Halomonas ventosae</name>
    <dbReference type="NCBI Taxonomy" id="229007"/>
    <lineage>
        <taxon>Bacteria</taxon>
        <taxon>Pseudomonadati</taxon>
        <taxon>Pseudomonadota</taxon>
        <taxon>Gammaproteobacteria</taxon>
        <taxon>Oceanospirillales</taxon>
        <taxon>Halomonadaceae</taxon>
        <taxon>Halomonas</taxon>
    </lineage>
</organism>
<keyword evidence="12" id="KW-1185">Reference proteome</keyword>
<evidence type="ECO:0000256" key="8">
    <source>
        <dbReference type="ARBA" id="ARBA00030117"/>
    </source>
</evidence>